<dbReference type="PROSITE" id="PS51273">
    <property type="entry name" value="GATASE_TYPE_1"/>
    <property type="match status" value="1"/>
</dbReference>
<organism evidence="1 2">
    <name type="scientific">Candidatus Dorea gallistercoris</name>
    <dbReference type="NCBI Taxonomy" id="2838542"/>
    <lineage>
        <taxon>Bacteria</taxon>
        <taxon>Bacillati</taxon>
        <taxon>Bacillota</taxon>
        <taxon>Clostridia</taxon>
        <taxon>Lachnospirales</taxon>
        <taxon>Lachnospiraceae</taxon>
        <taxon>Dorea</taxon>
    </lineage>
</organism>
<dbReference type="Gene3D" id="3.40.50.880">
    <property type="match status" value="1"/>
</dbReference>
<reference evidence="1" key="1">
    <citation type="journal article" date="2021" name="PeerJ">
        <title>Extensive microbial diversity within the chicken gut microbiome revealed by metagenomics and culture.</title>
        <authorList>
            <person name="Gilroy R."/>
            <person name="Ravi A."/>
            <person name="Getino M."/>
            <person name="Pursley I."/>
            <person name="Horton D.L."/>
            <person name="Alikhan N.F."/>
            <person name="Baker D."/>
            <person name="Gharbi K."/>
            <person name="Hall N."/>
            <person name="Watson M."/>
            <person name="Adriaenssens E.M."/>
            <person name="Foster-Nyarko E."/>
            <person name="Jarju S."/>
            <person name="Secka A."/>
            <person name="Antonio M."/>
            <person name="Oren A."/>
            <person name="Chaudhuri R.R."/>
            <person name="La Ragione R."/>
            <person name="Hildebrand F."/>
            <person name="Pallen M.J."/>
        </authorList>
    </citation>
    <scope>NUCLEOTIDE SEQUENCE</scope>
    <source>
        <strain evidence="1">ChiSxjej1B13-11762</strain>
    </source>
</reference>
<evidence type="ECO:0000313" key="1">
    <source>
        <dbReference type="EMBL" id="HIW84726.1"/>
    </source>
</evidence>
<dbReference type="Pfam" id="PF07722">
    <property type="entry name" value="Peptidase_C26"/>
    <property type="match status" value="1"/>
</dbReference>
<keyword evidence="1" id="KW-0378">Hydrolase</keyword>
<dbReference type="PANTHER" id="PTHR43235">
    <property type="entry name" value="GLUTAMINE AMIDOTRANSFERASE PB2B2.05-RELATED"/>
    <property type="match status" value="1"/>
</dbReference>
<dbReference type="CDD" id="cd01745">
    <property type="entry name" value="GATase1_2"/>
    <property type="match status" value="1"/>
</dbReference>
<sequence length="239" mass="26409">MNSTIGIVSCGFDSGRQFVTDTYIKAIEEAGGIPVVIPCSGKANFPAYTGLCNGFLFCGGDDISPLLFGEELLTSHGRTDWSTDWFHLRFMRHVLASKLPVLGICRGMQVLNLALGGSICQDLSLRHAPTLQHMQTSLDRSDPCHKIIISKNSILYNIFGESHEVNSFHHQCLQKISPELKITAAASDGVIEAVESTVHPFAVGVQWHPECMRGKEKEAEHLFRLFVQRSEKAKDLTLI</sequence>
<dbReference type="SUPFAM" id="SSF52317">
    <property type="entry name" value="Class I glutamine amidotransferase-like"/>
    <property type="match status" value="1"/>
</dbReference>
<gene>
    <name evidence="1" type="ORF">H9873_10465</name>
</gene>
<dbReference type="InterPro" id="IPR044668">
    <property type="entry name" value="PuuD-like"/>
</dbReference>
<dbReference type="Proteomes" id="UP000824263">
    <property type="component" value="Unassembled WGS sequence"/>
</dbReference>
<name>A0A9D1RAH4_9FIRM</name>
<comment type="caution">
    <text evidence="1">The sequence shown here is derived from an EMBL/GenBank/DDBJ whole genome shotgun (WGS) entry which is preliminary data.</text>
</comment>
<dbReference type="EMBL" id="DXGF01000185">
    <property type="protein sequence ID" value="HIW84726.1"/>
    <property type="molecule type" value="Genomic_DNA"/>
</dbReference>
<dbReference type="InterPro" id="IPR029062">
    <property type="entry name" value="Class_I_gatase-like"/>
</dbReference>
<dbReference type="GO" id="GO:0005829">
    <property type="term" value="C:cytosol"/>
    <property type="evidence" value="ECO:0007669"/>
    <property type="project" value="TreeGrafter"/>
</dbReference>
<dbReference type="GO" id="GO:0016811">
    <property type="term" value="F:hydrolase activity, acting on carbon-nitrogen (but not peptide) bonds, in linear amides"/>
    <property type="evidence" value="ECO:0007669"/>
    <property type="project" value="InterPro"/>
</dbReference>
<dbReference type="InterPro" id="IPR011697">
    <property type="entry name" value="Peptidase_C26"/>
</dbReference>
<evidence type="ECO:0000313" key="2">
    <source>
        <dbReference type="Proteomes" id="UP000824263"/>
    </source>
</evidence>
<dbReference type="PANTHER" id="PTHR43235:SF1">
    <property type="entry name" value="GLUTAMINE AMIDOTRANSFERASE PB2B2.05-RELATED"/>
    <property type="match status" value="1"/>
</dbReference>
<protein>
    <submittedName>
        <fullName evidence="1">Gamma-glutamyl-gamma-aminobutyrate hydrolase family protein</fullName>
    </submittedName>
</protein>
<reference evidence="1" key="2">
    <citation type="submission" date="2021-04" db="EMBL/GenBank/DDBJ databases">
        <authorList>
            <person name="Gilroy R."/>
        </authorList>
    </citation>
    <scope>NUCLEOTIDE SEQUENCE</scope>
    <source>
        <strain evidence="1">ChiSxjej1B13-11762</strain>
    </source>
</reference>
<proteinExistence type="predicted"/>
<dbReference type="AlphaFoldDB" id="A0A9D1RAH4"/>
<accession>A0A9D1RAH4</accession>